<dbReference type="InterPro" id="IPR013785">
    <property type="entry name" value="Aldolase_TIM"/>
</dbReference>
<dbReference type="EMBL" id="JANSUY010000001">
    <property type="protein sequence ID" value="MCR9013683.1"/>
    <property type="molecule type" value="Genomic_DNA"/>
</dbReference>
<dbReference type="AlphaFoldDB" id="A0A9X2SYV4"/>
<organism evidence="4 5">
    <name type="scientific">Aquiflexum gelatinilyticum</name>
    <dbReference type="NCBI Taxonomy" id="2961943"/>
    <lineage>
        <taxon>Bacteria</taxon>
        <taxon>Pseudomonadati</taxon>
        <taxon>Bacteroidota</taxon>
        <taxon>Cytophagia</taxon>
        <taxon>Cytophagales</taxon>
        <taxon>Cyclobacteriaceae</taxon>
        <taxon>Aquiflexum</taxon>
    </lineage>
</organism>
<keyword evidence="2" id="KW-0560">Oxidoreductase</keyword>
<evidence type="ECO:0000256" key="2">
    <source>
        <dbReference type="ARBA" id="ARBA00023002"/>
    </source>
</evidence>
<dbReference type="RefSeq" id="WP_258421578.1">
    <property type="nucleotide sequence ID" value="NZ_JANSUY010000001.1"/>
</dbReference>
<dbReference type="Gene3D" id="3.20.20.70">
    <property type="entry name" value="Aldolase class I"/>
    <property type="match status" value="1"/>
</dbReference>
<evidence type="ECO:0000313" key="5">
    <source>
        <dbReference type="Proteomes" id="UP001142175"/>
    </source>
</evidence>
<dbReference type="GO" id="GO:0010181">
    <property type="term" value="F:FMN binding"/>
    <property type="evidence" value="ECO:0007669"/>
    <property type="project" value="InterPro"/>
</dbReference>
<sequence length="413" mass="45635">MTKENPLNLPFTLPNGVLIKNRLFKSAMSEGLGNKDGSPKPMLDLLYRKWANGGIGLCVTGNVMIDRRALGEPGNVVIEDASGLEGLKTWAKNATSNGTHCWVQLNHPGKQAPKGLNKVTVSPSAIPFRKDMQSFFDTPKELTETEIQDLIQRFAFAAKLVKEAGFSGVQIHGAHGYLVSQFLSPHHNQRTDHWGGDPERRRRFVLEVYQAMRNEVGTDFPIGIKLNSADFQRGGFTDEESLETIKALEAVGIDLIEISGGTYEAPAMMGAKRKESTIKREAYFMDFAVKARQAVKTPLVLTGGFRSFEGMAEAIQSGNVDFVGLARLIAVEPDAPLRLLNGHSPKISIQPIKTGIGPIDKMSVMETVWYREQLERMGIGMEPKPNLSAFVVFLKFAYKLIFKRKGALKERAS</sequence>
<reference evidence="4" key="1">
    <citation type="submission" date="2022-08" db="EMBL/GenBank/DDBJ databases">
        <authorList>
            <person name="Zhang D."/>
        </authorList>
    </citation>
    <scope>NUCLEOTIDE SEQUENCE</scope>
    <source>
        <strain evidence="4">XJ19-11</strain>
    </source>
</reference>
<protein>
    <submittedName>
        <fullName evidence="4">NADH:flavin oxidoreductase/NADH oxidase family protein</fullName>
    </submittedName>
</protein>
<evidence type="ECO:0000313" key="4">
    <source>
        <dbReference type="EMBL" id="MCR9013683.1"/>
    </source>
</evidence>
<keyword evidence="5" id="KW-1185">Reference proteome</keyword>
<proteinExistence type="predicted"/>
<dbReference type="Proteomes" id="UP001142175">
    <property type="component" value="Unassembled WGS sequence"/>
</dbReference>
<keyword evidence="1" id="KW-0285">Flavoprotein</keyword>
<comment type="caution">
    <text evidence="4">The sequence shown here is derived from an EMBL/GenBank/DDBJ whole genome shotgun (WGS) entry which is preliminary data.</text>
</comment>
<dbReference type="SUPFAM" id="SSF51395">
    <property type="entry name" value="FMN-linked oxidoreductases"/>
    <property type="match status" value="1"/>
</dbReference>
<name>A0A9X2SYV4_9BACT</name>
<dbReference type="InterPro" id="IPR001155">
    <property type="entry name" value="OxRdtase_FMN_N"/>
</dbReference>
<accession>A0A9X2SYV4</accession>
<dbReference type="GO" id="GO:0016491">
    <property type="term" value="F:oxidoreductase activity"/>
    <property type="evidence" value="ECO:0007669"/>
    <property type="project" value="UniProtKB-KW"/>
</dbReference>
<feature type="domain" description="NADH:flavin oxidoreductase/NADH oxidase N-terminal" evidence="3">
    <location>
        <begin position="10"/>
        <end position="340"/>
    </location>
</feature>
<evidence type="ECO:0000259" key="3">
    <source>
        <dbReference type="Pfam" id="PF00724"/>
    </source>
</evidence>
<dbReference type="PANTHER" id="PTHR43656:SF2">
    <property type="entry name" value="BINDING OXIDOREDUCTASE, PUTATIVE (AFU_ORTHOLOGUE AFUA_2G08260)-RELATED"/>
    <property type="match status" value="1"/>
</dbReference>
<dbReference type="PANTHER" id="PTHR43656">
    <property type="entry name" value="BINDING OXIDOREDUCTASE, PUTATIVE (AFU_ORTHOLOGUE AFUA_2G08260)-RELATED"/>
    <property type="match status" value="1"/>
</dbReference>
<dbReference type="Pfam" id="PF00724">
    <property type="entry name" value="Oxidored_FMN"/>
    <property type="match status" value="1"/>
</dbReference>
<evidence type="ECO:0000256" key="1">
    <source>
        <dbReference type="ARBA" id="ARBA00022630"/>
    </source>
</evidence>
<gene>
    <name evidence="4" type="ORF">NU887_01485</name>
</gene>
<dbReference type="CDD" id="cd04733">
    <property type="entry name" value="OYE_like_2_FMN"/>
    <property type="match status" value="1"/>
</dbReference>
<dbReference type="InterPro" id="IPR051799">
    <property type="entry name" value="NADH_flavin_oxidoreductase"/>
</dbReference>